<dbReference type="AlphaFoldDB" id="A0A165Z8M9"/>
<sequence length="212" mass="23594">MVQIERGGSTNTRRSGRKHRRQESDLCAEDVRLPTPTYRDEKAWVPGSGFRLVEDDGEEADIGVGGGSVILRGGHPWVGQRKPQSRRCQYQFEPRKSREGPEGGRTHRAADAQDAHEAVRRPQEQEWHLDAHAHHDGDGDGLEPAPHWHHWHVPSNARAHQGPGTTRLDAPTKPAADHILAARATAVLPSQSQSQYSHTHWNYCHVVLNGGT</sequence>
<evidence type="ECO:0000256" key="1">
    <source>
        <dbReference type="SAM" id="MobiDB-lite"/>
    </source>
</evidence>
<proteinExistence type="predicted"/>
<feature type="region of interest" description="Disordered" evidence="1">
    <location>
        <begin position="74"/>
        <end position="124"/>
    </location>
</feature>
<dbReference type="Proteomes" id="UP000076532">
    <property type="component" value="Unassembled WGS sequence"/>
</dbReference>
<name>A0A165Z8M9_9AGAM</name>
<feature type="region of interest" description="Disordered" evidence="1">
    <location>
        <begin position="1"/>
        <end position="33"/>
    </location>
</feature>
<accession>A0A165Z8M9</accession>
<dbReference type="EMBL" id="KV417682">
    <property type="protein sequence ID" value="KZP10331.1"/>
    <property type="molecule type" value="Genomic_DNA"/>
</dbReference>
<gene>
    <name evidence="2" type="ORF">FIBSPDRAFT_219535</name>
</gene>
<organism evidence="2 3">
    <name type="scientific">Athelia psychrophila</name>
    <dbReference type="NCBI Taxonomy" id="1759441"/>
    <lineage>
        <taxon>Eukaryota</taxon>
        <taxon>Fungi</taxon>
        <taxon>Dikarya</taxon>
        <taxon>Basidiomycota</taxon>
        <taxon>Agaricomycotina</taxon>
        <taxon>Agaricomycetes</taxon>
        <taxon>Agaricomycetidae</taxon>
        <taxon>Atheliales</taxon>
        <taxon>Atheliaceae</taxon>
        <taxon>Athelia</taxon>
    </lineage>
</organism>
<protein>
    <submittedName>
        <fullName evidence="2">Uncharacterized protein</fullName>
    </submittedName>
</protein>
<feature type="compositionally biased region" description="Low complexity" evidence="1">
    <location>
        <begin position="1"/>
        <end position="13"/>
    </location>
</feature>
<reference evidence="2 3" key="1">
    <citation type="journal article" date="2016" name="Mol. Biol. Evol.">
        <title>Comparative Genomics of Early-Diverging Mushroom-Forming Fungi Provides Insights into the Origins of Lignocellulose Decay Capabilities.</title>
        <authorList>
            <person name="Nagy L.G."/>
            <person name="Riley R."/>
            <person name="Tritt A."/>
            <person name="Adam C."/>
            <person name="Daum C."/>
            <person name="Floudas D."/>
            <person name="Sun H."/>
            <person name="Yadav J.S."/>
            <person name="Pangilinan J."/>
            <person name="Larsson K.H."/>
            <person name="Matsuura K."/>
            <person name="Barry K."/>
            <person name="Labutti K."/>
            <person name="Kuo R."/>
            <person name="Ohm R.A."/>
            <person name="Bhattacharya S.S."/>
            <person name="Shirouzu T."/>
            <person name="Yoshinaga Y."/>
            <person name="Martin F.M."/>
            <person name="Grigoriev I.V."/>
            <person name="Hibbett D.S."/>
        </authorList>
    </citation>
    <scope>NUCLEOTIDE SEQUENCE [LARGE SCALE GENOMIC DNA]</scope>
    <source>
        <strain evidence="2 3">CBS 109695</strain>
    </source>
</reference>
<evidence type="ECO:0000313" key="2">
    <source>
        <dbReference type="EMBL" id="KZP10331.1"/>
    </source>
</evidence>
<feature type="compositionally biased region" description="Basic and acidic residues" evidence="1">
    <location>
        <begin position="93"/>
        <end position="124"/>
    </location>
</feature>
<evidence type="ECO:0000313" key="3">
    <source>
        <dbReference type="Proteomes" id="UP000076532"/>
    </source>
</evidence>
<keyword evidence="3" id="KW-1185">Reference proteome</keyword>